<feature type="domain" description="Large ribosomal subunit protein uL6 alpha-beta" evidence="9">
    <location>
        <begin position="88"/>
        <end position="161"/>
    </location>
</feature>
<sequence>MSRIGKKPIEILAGVEVKILGQQVSVKGPKGELFLKVRPEIKVEMKDGKILVFTENEEARAFWGLTRALLANMVQGVVKNFEKKLEIVGVGNKAVMEGQTLVLSVGFSHPVKVPAPQGIAFSAEKNIITVQGTDRGLVGQTAANIRKIRPPEPYKGKGIRYFGEQIKLKEGKRAATTTAGA</sequence>
<feature type="domain" description="Large ribosomal subunit protein uL6 alpha-beta" evidence="9">
    <location>
        <begin position="13"/>
        <end position="77"/>
    </location>
</feature>
<dbReference type="Pfam" id="PF00347">
    <property type="entry name" value="Ribosomal_L6"/>
    <property type="match status" value="2"/>
</dbReference>
<dbReference type="FunFam" id="3.90.930.12:FF:000001">
    <property type="entry name" value="50S ribosomal protein L6"/>
    <property type="match status" value="1"/>
</dbReference>
<evidence type="ECO:0000256" key="5">
    <source>
        <dbReference type="ARBA" id="ARBA00023274"/>
    </source>
</evidence>
<evidence type="ECO:0000313" key="10">
    <source>
        <dbReference type="EMBL" id="OGZ19765.1"/>
    </source>
</evidence>
<evidence type="ECO:0000256" key="8">
    <source>
        <dbReference type="RuleBase" id="RU003870"/>
    </source>
</evidence>
<dbReference type="InterPro" id="IPR019906">
    <property type="entry name" value="Ribosomal_uL6_bac-type"/>
</dbReference>
<gene>
    <name evidence="6" type="primary">rplF</name>
    <name evidence="10" type="ORF">A2654_02920</name>
</gene>
<name>A0A1G2E1Y6_9BACT</name>
<organism evidence="10 11">
    <name type="scientific">Candidatus Nealsonbacteria bacterium RIFCSPHIGHO2_01_FULL_43_31</name>
    <dbReference type="NCBI Taxonomy" id="1801665"/>
    <lineage>
        <taxon>Bacteria</taxon>
        <taxon>Candidatus Nealsoniibacteriota</taxon>
    </lineage>
</organism>
<dbReference type="PANTHER" id="PTHR11655">
    <property type="entry name" value="60S/50S RIBOSOMAL PROTEIN L6/L9"/>
    <property type="match status" value="1"/>
</dbReference>
<dbReference type="NCBIfam" id="TIGR03654">
    <property type="entry name" value="L6_bact"/>
    <property type="match status" value="1"/>
</dbReference>
<dbReference type="AlphaFoldDB" id="A0A1G2E1Y6"/>
<dbReference type="PRINTS" id="PR00059">
    <property type="entry name" value="RIBOSOMALL6"/>
</dbReference>
<evidence type="ECO:0000256" key="3">
    <source>
        <dbReference type="ARBA" id="ARBA00022884"/>
    </source>
</evidence>
<dbReference type="PANTHER" id="PTHR11655:SF14">
    <property type="entry name" value="LARGE RIBOSOMAL SUBUNIT PROTEIN UL6M"/>
    <property type="match status" value="1"/>
</dbReference>
<protein>
    <recommendedName>
        <fullName evidence="6">Large ribosomal subunit protein uL6</fullName>
    </recommendedName>
</protein>
<accession>A0A1G2E1Y6</accession>
<dbReference type="GO" id="GO:0019843">
    <property type="term" value="F:rRNA binding"/>
    <property type="evidence" value="ECO:0007669"/>
    <property type="project" value="UniProtKB-UniRule"/>
</dbReference>
<dbReference type="GO" id="GO:0022625">
    <property type="term" value="C:cytosolic large ribosomal subunit"/>
    <property type="evidence" value="ECO:0007669"/>
    <property type="project" value="UniProtKB-UniRule"/>
</dbReference>
<dbReference type="GO" id="GO:0003735">
    <property type="term" value="F:structural constituent of ribosome"/>
    <property type="evidence" value="ECO:0007669"/>
    <property type="project" value="UniProtKB-UniRule"/>
</dbReference>
<dbReference type="GO" id="GO:0002181">
    <property type="term" value="P:cytoplasmic translation"/>
    <property type="evidence" value="ECO:0007669"/>
    <property type="project" value="TreeGrafter"/>
</dbReference>
<dbReference type="PROSITE" id="PS00525">
    <property type="entry name" value="RIBOSOMAL_L6_1"/>
    <property type="match status" value="1"/>
</dbReference>
<evidence type="ECO:0000256" key="2">
    <source>
        <dbReference type="ARBA" id="ARBA00022730"/>
    </source>
</evidence>
<reference evidence="10 11" key="1">
    <citation type="journal article" date="2016" name="Nat. Commun.">
        <title>Thousands of microbial genomes shed light on interconnected biogeochemical processes in an aquifer system.</title>
        <authorList>
            <person name="Anantharaman K."/>
            <person name="Brown C.T."/>
            <person name="Hug L.A."/>
            <person name="Sharon I."/>
            <person name="Castelle C.J."/>
            <person name="Probst A.J."/>
            <person name="Thomas B.C."/>
            <person name="Singh A."/>
            <person name="Wilkins M.J."/>
            <person name="Karaoz U."/>
            <person name="Brodie E.L."/>
            <person name="Williams K.H."/>
            <person name="Hubbard S.S."/>
            <person name="Banfield J.F."/>
        </authorList>
    </citation>
    <scope>NUCLEOTIDE SEQUENCE [LARGE SCALE GENOMIC DNA]</scope>
</reference>
<keyword evidence="2 6" id="KW-0699">rRNA-binding</keyword>
<proteinExistence type="inferred from homology"/>
<evidence type="ECO:0000256" key="1">
    <source>
        <dbReference type="ARBA" id="ARBA00009356"/>
    </source>
</evidence>
<comment type="caution">
    <text evidence="10">The sequence shown here is derived from an EMBL/GenBank/DDBJ whole genome shotgun (WGS) entry which is preliminary data.</text>
</comment>
<dbReference type="Proteomes" id="UP000178721">
    <property type="component" value="Unassembled WGS sequence"/>
</dbReference>
<dbReference type="HAMAP" id="MF_01365_B">
    <property type="entry name" value="Ribosomal_uL6_B"/>
    <property type="match status" value="1"/>
</dbReference>
<dbReference type="InterPro" id="IPR036789">
    <property type="entry name" value="Ribosomal_uL6-like_a/b-dom_sf"/>
</dbReference>
<dbReference type="FunFam" id="3.90.930.12:FF:000002">
    <property type="entry name" value="50S ribosomal protein L6"/>
    <property type="match status" value="1"/>
</dbReference>
<keyword evidence="3 6" id="KW-0694">RNA-binding</keyword>
<keyword evidence="4 6" id="KW-0689">Ribosomal protein</keyword>
<dbReference type="PIRSF" id="PIRSF002162">
    <property type="entry name" value="Ribosomal_L6"/>
    <property type="match status" value="1"/>
</dbReference>
<dbReference type="GO" id="GO:0008408">
    <property type="term" value="F:3'-5' exonuclease activity"/>
    <property type="evidence" value="ECO:0007669"/>
    <property type="project" value="InterPro"/>
</dbReference>
<dbReference type="EMBL" id="MHMA01000037">
    <property type="protein sequence ID" value="OGZ19765.1"/>
    <property type="molecule type" value="Genomic_DNA"/>
</dbReference>
<dbReference type="GO" id="GO:0003887">
    <property type="term" value="F:DNA-directed DNA polymerase activity"/>
    <property type="evidence" value="ECO:0007669"/>
    <property type="project" value="InterPro"/>
</dbReference>
<dbReference type="SUPFAM" id="SSF56053">
    <property type="entry name" value="Ribosomal protein L6"/>
    <property type="match status" value="2"/>
</dbReference>
<comment type="similarity">
    <text evidence="1 6 7">Belongs to the universal ribosomal protein uL6 family.</text>
</comment>
<evidence type="ECO:0000256" key="7">
    <source>
        <dbReference type="RuleBase" id="RU003869"/>
    </source>
</evidence>
<dbReference type="InterPro" id="IPR000702">
    <property type="entry name" value="Ribosomal_uL6-like"/>
</dbReference>
<evidence type="ECO:0000313" key="11">
    <source>
        <dbReference type="Proteomes" id="UP000178721"/>
    </source>
</evidence>
<comment type="function">
    <text evidence="6 8">This protein binds to the 23S rRNA, and is important in its secondary structure. It is located near the subunit interface in the base of the L7/L12 stalk, and near the tRNA binding site of the peptidyltransferase center.</text>
</comment>
<evidence type="ECO:0000259" key="9">
    <source>
        <dbReference type="Pfam" id="PF00347"/>
    </source>
</evidence>
<dbReference type="GO" id="GO:0006260">
    <property type="term" value="P:DNA replication"/>
    <property type="evidence" value="ECO:0007669"/>
    <property type="project" value="InterPro"/>
</dbReference>
<dbReference type="GO" id="GO:0009360">
    <property type="term" value="C:DNA polymerase III complex"/>
    <property type="evidence" value="ECO:0007669"/>
    <property type="project" value="InterPro"/>
</dbReference>
<dbReference type="Gene3D" id="3.90.930.12">
    <property type="entry name" value="Ribosomal protein L6, alpha-beta domain"/>
    <property type="match status" value="2"/>
</dbReference>
<evidence type="ECO:0000256" key="6">
    <source>
        <dbReference type="HAMAP-Rule" id="MF_01365"/>
    </source>
</evidence>
<comment type="subunit">
    <text evidence="6">Part of the 50S ribosomal subunit.</text>
</comment>
<evidence type="ECO:0000256" key="4">
    <source>
        <dbReference type="ARBA" id="ARBA00022980"/>
    </source>
</evidence>
<keyword evidence="5 6" id="KW-0687">Ribonucleoprotein</keyword>
<dbReference type="GO" id="GO:0003677">
    <property type="term" value="F:DNA binding"/>
    <property type="evidence" value="ECO:0007669"/>
    <property type="project" value="InterPro"/>
</dbReference>
<dbReference type="InterPro" id="IPR002358">
    <property type="entry name" value="Ribosomal_uL6_CS"/>
</dbReference>
<dbReference type="InterPro" id="IPR020040">
    <property type="entry name" value="Ribosomal_uL6_a/b-dom"/>
</dbReference>